<dbReference type="EMBL" id="CP002113">
    <property type="protein sequence ID" value="AEK24394.1"/>
    <property type="molecule type" value="Genomic_DNA"/>
</dbReference>
<evidence type="ECO:0000313" key="1">
    <source>
        <dbReference type="EMBL" id="AEK24394.1"/>
    </source>
</evidence>
<dbReference type="AlphaFoldDB" id="F9YVG0"/>
<dbReference type="Proteomes" id="UP000008895">
    <property type="component" value="Chromosome"/>
</dbReference>
<keyword evidence="2" id="KW-1185">Reference proteome</keyword>
<proteinExistence type="predicted"/>
<organism evidence="1 2">
    <name type="scientific">Capnocytophaga canimorsus (strain 5)</name>
    <dbReference type="NCBI Taxonomy" id="860228"/>
    <lineage>
        <taxon>Bacteria</taxon>
        <taxon>Pseudomonadati</taxon>
        <taxon>Bacteroidota</taxon>
        <taxon>Flavobacteriia</taxon>
        <taxon>Flavobacteriales</taxon>
        <taxon>Flavobacteriaceae</taxon>
        <taxon>Capnocytophaga</taxon>
    </lineage>
</organism>
<gene>
    <name evidence="1" type="ordered locus">Ccan_22790</name>
</gene>
<protein>
    <submittedName>
        <fullName evidence="1">Uncharacterized protein</fullName>
    </submittedName>
</protein>
<dbReference type="OrthoDB" id="1340768at2"/>
<dbReference type="STRING" id="860228.Ccan_22790"/>
<sequence length="250" mass="29782">MRLKNRILFLIVLFCLSSCKNLQIREKNNQISIIKDSLQNENKHFEKIFIEDLMLHSKNNKVVDMFNSEMLGFLVNSSNIKNPRERLEHKKNVLQNCINTNNYWCEDAVMEQFKILYKTKKYISIEYKYNALRFPNEYYKYATFDLQTGKRISGKQILKNPEEILLKANNKAISGLIPTEDTSAIIMRELLESFEKYTVKDLDNFYFECSGKDKKMKICFYFQGFDKPYQHLYNGTHICYDINLINLEMM</sequence>
<name>F9YVG0_CAPCC</name>
<evidence type="ECO:0000313" key="2">
    <source>
        <dbReference type="Proteomes" id="UP000008895"/>
    </source>
</evidence>
<accession>F9YVG0</accession>
<dbReference type="HOGENOM" id="CLU_1109831_0_0_10"/>
<dbReference type="RefSeq" id="WP_013998372.1">
    <property type="nucleotide sequence ID" value="NC_015846.1"/>
</dbReference>
<dbReference type="KEGG" id="ccm:Ccan_22790"/>
<reference evidence="1 2" key="1">
    <citation type="journal article" date="2011" name="J. Bacteriol.">
        <title>Complete genome sequence of the dog commensal and human pathogen Capnocytophaga canimorsus strain 5.</title>
        <authorList>
            <person name="Manfredi P."/>
            <person name="Pagni M."/>
            <person name="Cornelis G.R."/>
        </authorList>
    </citation>
    <scope>NUCLEOTIDE SEQUENCE [LARGE SCALE GENOMIC DNA]</scope>
    <source>
        <strain evidence="2">5</strain>
    </source>
</reference>